<dbReference type="FunFam" id="3.40.50.300:FF:000042">
    <property type="entry name" value="Maltose/maltodextrin ABC transporter, ATP-binding protein"/>
    <property type="match status" value="1"/>
</dbReference>
<dbReference type="GO" id="GO:0016887">
    <property type="term" value="F:ATP hydrolysis activity"/>
    <property type="evidence" value="ECO:0007669"/>
    <property type="project" value="InterPro"/>
</dbReference>
<dbReference type="InterPro" id="IPR017871">
    <property type="entry name" value="ABC_transporter-like_CS"/>
</dbReference>
<dbReference type="STRING" id="84698.SAMN04488528_100897"/>
<dbReference type="Pfam" id="PF00005">
    <property type="entry name" value="ABC_tran"/>
    <property type="match status" value="1"/>
</dbReference>
<keyword evidence="3" id="KW-0547">Nucleotide-binding</keyword>
<evidence type="ECO:0000256" key="2">
    <source>
        <dbReference type="ARBA" id="ARBA00022475"/>
    </source>
</evidence>
<dbReference type="Proteomes" id="UP000198619">
    <property type="component" value="Unassembled WGS sequence"/>
</dbReference>
<sequence>MSLTIKDLTVKFDNVTAVDKLDLTIEDGILVSLLGPSGCGKSTTLFTIAGFNKAENGNILFDDKCVDEVKPENRNIGMVFQNYALYPHLNVYENIAFPLKMKKFKKSEIKDLVEEIAKLAKIEDLLKRKPSQISGGQQQRVAIARALVKKPKILLLDEPLSNLDAHLRIDMREEIRRIQKELKITTVFVTHDQEEAMTISDKIALLNKGKLQQFDKPQNLYIKPKNLFVSKFLGNPPINIVEGYIEGNTLNVLNKSIDITNLLKEKSLEDCSYDIGIRCEDFYVVDSLEKCDIEGQVSMVEIIGREAIVKIIIKDKMLRCIVPYEKLNSISERIFLKIKNEKIYIFSKTTGDNLLV</sequence>
<dbReference type="PROSITE" id="PS50893">
    <property type="entry name" value="ABC_TRANSPORTER_2"/>
    <property type="match status" value="1"/>
</dbReference>
<protein>
    <submittedName>
        <fullName evidence="7">Multiple sugar transport system ATP-binding protein</fullName>
    </submittedName>
</protein>
<dbReference type="RefSeq" id="WP_090040047.1">
    <property type="nucleotide sequence ID" value="NZ_FOKI01000008.1"/>
</dbReference>
<keyword evidence="5" id="KW-0472">Membrane</keyword>
<dbReference type="PANTHER" id="PTHR43875">
    <property type="entry name" value="MALTODEXTRIN IMPORT ATP-BINDING PROTEIN MSMX"/>
    <property type="match status" value="1"/>
</dbReference>
<dbReference type="InterPro" id="IPR015853">
    <property type="entry name" value="ABC_transpr_FbpC"/>
</dbReference>
<dbReference type="SUPFAM" id="SSF50331">
    <property type="entry name" value="MOP-like"/>
    <property type="match status" value="1"/>
</dbReference>
<dbReference type="SUPFAM" id="SSF52540">
    <property type="entry name" value="P-loop containing nucleoside triphosphate hydrolases"/>
    <property type="match status" value="1"/>
</dbReference>
<dbReference type="InterPro" id="IPR012340">
    <property type="entry name" value="NA-bd_OB-fold"/>
</dbReference>
<evidence type="ECO:0000313" key="8">
    <source>
        <dbReference type="Proteomes" id="UP000198619"/>
    </source>
</evidence>
<name>A0A1I0XIC3_9CLOT</name>
<dbReference type="PANTHER" id="PTHR43875:SF1">
    <property type="entry name" value="OSMOPROTECTIVE COMPOUNDS UPTAKE ATP-BINDING PROTEIN GGTA"/>
    <property type="match status" value="1"/>
</dbReference>
<evidence type="ECO:0000313" key="7">
    <source>
        <dbReference type="EMBL" id="SFB00040.1"/>
    </source>
</evidence>
<dbReference type="Gene3D" id="2.40.50.100">
    <property type="match status" value="1"/>
</dbReference>
<dbReference type="Gene3D" id="3.40.50.300">
    <property type="entry name" value="P-loop containing nucleotide triphosphate hydrolases"/>
    <property type="match status" value="1"/>
</dbReference>
<evidence type="ECO:0000256" key="3">
    <source>
        <dbReference type="ARBA" id="ARBA00022741"/>
    </source>
</evidence>
<keyword evidence="4 7" id="KW-0067">ATP-binding</keyword>
<feature type="domain" description="ABC transporter" evidence="6">
    <location>
        <begin position="3"/>
        <end position="233"/>
    </location>
</feature>
<dbReference type="CDD" id="cd03259">
    <property type="entry name" value="ABC_Carb_Solutes_like"/>
    <property type="match status" value="1"/>
</dbReference>
<evidence type="ECO:0000256" key="5">
    <source>
        <dbReference type="ARBA" id="ARBA00023136"/>
    </source>
</evidence>
<dbReference type="InterPro" id="IPR003439">
    <property type="entry name" value="ABC_transporter-like_ATP-bd"/>
</dbReference>
<dbReference type="OrthoDB" id="9802264at2"/>
<keyword evidence="1" id="KW-0813">Transport</keyword>
<reference evidence="7 8" key="1">
    <citation type="submission" date="2016-10" db="EMBL/GenBank/DDBJ databases">
        <authorList>
            <person name="de Groot N.N."/>
        </authorList>
    </citation>
    <scope>NUCLEOTIDE SEQUENCE [LARGE SCALE GENOMIC DNA]</scope>
    <source>
        <strain evidence="7 8">DSM 12271</strain>
    </source>
</reference>
<evidence type="ECO:0000256" key="1">
    <source>
        <dbReference type="ARBA" id="ARBA00022448"/>
    </source>
</evidence>
<dbReference type="Gene3D" id="2.40.50.140">
    <property type="entry name" value="Nucleic acid-binding proteins"/>
    <property type="match status" value="1"/>
</dbReference>
<dbReference type="InterPro" id="IPR047641">
    <property type="entry name" value="ABC_transpr_MalK/UgpC-like"/>
</dbReference>
<dbReference type="InterPro" id="IPR003593">
    <property type="entry name" value="AAA+_ATPase"/>
</dbReference>
<accession>A0A1I0XIC3</accession>
<keyword evidence="8" id="KW-1185">Reference proteome</keyword>
<dbReference type="GO" id="GO:0055052">
    <property type="term" value="C:ATP-binding cassette (ABC) transporter complex, substrate-binding subunit-containing"/>
    <property type="evidence" value="ECO:0007669"/>
    <property type="project" value="TreeGrafter"/>
</dbReference>
<organism evidence="7 8">
    <name type="scientific">Clostridium frigidicarnis</name>
    <dbReference type="NCBI Taxonomy" id="84698"/>
    <lineage>
        <taxon>Bacteria</taxon>
        <taxon>Bacillati</taxon>
        <taxon>Bacillota</taxon>
        <taxon>Clostridia</taxon>
        <taxon>Eubacteriales</taxon>
        <taxon>Clostridiaceae</taxon>
        <taxon>Clostridium</taxon>
    </lineage>
</organism>
<dbReference type="AlphaFoldDB" id="A0A1I0XIC3"/>
<evidence type="ECO:0000256" key="4">
    <source>
        <dbReference type="ARBA" id="ARBA00022840"/>
    </source>
</evidence>
<keyword evidence="2" id="KW-1003">Cell membrane</keyword>
<proteinExistence type="predicted"/>
<gene>
    <name evidence="7" type="ORF">SAMN04488528_100897</name>
</gene>
<dbReference type="EMBL" id="FOKI01000008">
    <property type="protein sequence ID" value="SFB00040.1"/>
    <property type="molecule type" value="Genomic_DNA"/>
</dbReference>
<evidence type="ECO:0000259" key="6">
    <source>
        <dbReference type="PROSITE" id="PS50893"/>
    </source>
</evidence>
<dbReference type="GO" id="GO:0015408">
    <property type="term" value="F:ABC-type ferric iron transporter activity"/>
    <property type="evidence" value="ECO:0007669"/>
    <property type="project" value="InterPro"/>
</dbReference>
<dbReference type="SMART" id="SM00382">
    <property type="entry name" value="AAA"/>
    <property type="match status" value="1"/>
</dbReference>
<dbReference type="InterPro" id="IPR027417">
    <property type="entry name" value="P-loop_NTPase"/>
</dbReference>
<keyword evidence="7" id="KW-0762">Sugar transport</keyword>
<dbReference type="InterPro" id="IPR008995">
    <property type="entry name" value="Mo/tungstate-bd_C_term_dom"/>
</dbReference>
<dbReference type="GO" id="GO:0005524">
    <property type="term" value="F:ATP binding"/>
    <property type="evidence" value="ECO:0007669"/>
    <property type="project" value="UniProtKB-KW"/>
</dbReference>
<dbReference type="PROSITE" id="PS00211">
    <property type="entry name" value="ABC_TRANSPORTER_1"/>
    <property type="match status" value="1"/>
</dbReference>